<comment type="similarity">
    <text evidence="2">Belongs to the GerABKC lipoprotein family.</text>
</comment>
<evidence type="ECO:0000313" key="11">
    <source>
        <dbReference type="Proteomes" id="UP000198584"/>
    </source>
</evidence>
<evidence type="ECO:0000313" key="10">
    <source>
        <dbReference type="EMBL" id="SEA89382.1"/>
    </source>
</evidence>
<evidence type="ECO:0000256" key="2">
    <source>
        <dbReference type="ARBA" id="ARBA00007886"/>
    </source>
</evidence>
<evidence type="ECO:0000256" key="6">
    <source>
        <dbReference type="ARBA" id="ARBA00023139"/>
    </source>
</evidence>
<keyword evidence="11" id="KW-1185">Reference proteome</keyword>
<evidence type="ECO:0000256" key="5">
    <source>
        <dbReference type="ARBA" id="ARBA00023136"/>
    </source>
</evidence>
<name>A0A1H4EYP3_9BACI</name>
<dbReference type="Pfam" id="PF25198">
    <property type="entry name" value="Spore_GerAC_N"/>
    <property type="match status" value="1"/>
</dbReference>
<keyword evidence="4" id="KW-0732">Signal</keyword>
<gene>
    <name evidence="10" type="ORF">SAMN05421743_1102</name>
</gene>
<dbReference type="RefSeq" id="WP_093045334.1">
    <property type="nucleotide sequence ID" value="NZ_FNQR01000010.1"/>
</dbReference>
<dbReference type="Gene3D" id="3.30.300.210">
    <property type="entry name" value="Nutrient germinant receptor protein C, domain 3"/>
    <property type="match status" value="1"/>
</dbReference>
<dbReference type="PANTHER" id="PTHR35789">
    <property type="entry name" value="SPORE GERMINATION PROTEIN B3"/>
    <property type="match status" value="1"/>
</dbReference>
<dbReference type="STRING" id="571932.SAMN05421743_1102"/>
<dbReference type="GO" id="GO:0016020">
    <property type="term" value="C:membrane"/>
    <property type="evidence" value="ECO:0007669"/>
    <property type="project" value="UniProtKB-SubCell"/>
</dbReference>
<feature type="domain" description="Spore germination protein N-terminal" evidence="9">
    <location>
        <begin position="26"/>
        <end position="188"/>
    </location>
</feature>
<keyword evidence="5" id="KW-0472">Membrane</keyword>
<dbReference type="Proteomes" id="UP000198584">
    <property type="component" value="Unassembled WGS sequence"/>
</dbReference>
<dbReference type="OrthoDB" id="2592518at2"/>
<evidence type="ECO:0000256" key="7">
    <source>
        <dbReference type="ARBA" id="ARBA00023288"/>
    </source>
</evidence>
<dbReference type="InterPro" id="IPR057336">
    <property type="entry name" value="GerAC_N"/>
</dbReference>
<dbReference type="AlphaFoldDB" id="A0A1H4EYP3"/>
<evidence type="ECO:0000256" key="1">
    <source>
        <dbReference type="ARBA" id="ARBA00004635"/>
    </source>
</evidence>
<dbReference type="InterPro" id="IPR046953">
    <property type="entry name" value="Spore_GerAC-like_C"/>
</dbReference>
<accession>A0A1H4EYP3</accession>
<dbReference type="GO" id="GO:0009847">
    <property type="term" value="P:spore germination"/>
    <property type="evidence" value="ECO:0007669"/>
    <property type="project" value="InterPro"/>
</dbReference>
<keyword evidence="3" id="KW-0309">Germination</keyword>
<protein>
    <submittedName>
        <fullName evidence="10">Spore germination protein</fullName>
    </submittedName>
</protein>
<dbReference type="Pfam" id="PF05504">
    <property type="entry name" value="Spore_GerAC"/>
    <property type="match status" value="1"/>
</dbReference>
<organism evidence="10 11">
    <name type="scientific">Thalassobacillus cyri</name>
    <dbReference type="NCBI Taxonomy" id="571932"/>
    <lineage>
        <taxon>Bacteria</taxon>
        <taxon>Bacillati</taxon>
        <taxon>Bacillota</taxon>
        <taxon>Bacilli</taxon>
        <taxon>Bacillales</taxon>
        <taxon>Bacillaceae</taxon>
        <taxon>Thalassobacillus</taxon>
    </lineage>
</organism>
<feature type="domain" description="Spore germination GerAC-like C-terminal" evidence="8">
    <location>
        <begin position="198"/>
        <end position="357"/>
    </location>
</feature>
<dbReference type="NCBIfam" id="TIGR02887">
    <property type="entry name" value="spore_ger_x_C"/>
    <property type="match status" value="1"/>
</dbReference>
<dbReference type="InterPro" id="IPR008844">
    <property type="entry name" value="Spore_GerAC-like"/>
</dbReference>
<evidence type="ECO:0000259" key="9">
    <source>
        <dbReference type="Pfam" id="PF25198"/>
    </source>
</evidence>
<dbReference type="PROSITE" id="PS51257">
    <property type="entry name" value="PROKAR_LIPOPROTEIN"/>
    <property type="match status" value="1"/>
</dbReference>
<proteinExistence type="inferred from homology"/>
<sequence>MEIKKLLPIMLAVTVFLAGCMPHPSVEEVALVSISGCDYVDEELTECTVAVPIYGRSKEEVPTEQYLSYQAKTMKEIGNGLESKSPRPIRMGKLSFSLYGEDLAKRDLSKIIDMLARDPHIGRDVQLGVVEGDTKELIETKYSENQTTADYLIGLIEQNEKNIFPKTNLHTFLYAYYAMGMDGYLPYLLLEEGEVKMDGLALFQGGKSVHLLPYEDVFTFKMMVENFKQGIQAIELEGNGVVLENIGSKVKYQIKGDKANPKFVITVDMAGIVSEVSDIKTIETQMRVKKMEAAFSSFFEDKSRRMITQFQKKNIDPLGLGHLLKNRKGKVTDEEWKELYPEVSVEIKVNVDIVETGISA</sequence>
<dbReference type="InterPro" id="IPR038501">
    <property type="entry name" value="Spore_GerAC_C_sf"/>
</dbReference>
<reference evidence="10 11" key="1">
    <citation type="submission" date="2016-10" db="EMBL/GenBank/DDBJ databases">
        <authorList>
            <person name="de Groot N.N."/>
        </authorList>
    </citation>
    <scope>NUCLEOTIDE SEQUENCE [LARGE SCALE GENOMIC DNA]</scope>
    <source>
        <strain evidence="10 11">CCM7597</strain>
    </source>
</reference>
<comment type="subcellular location">
    <subcellularLocation>
        <location evidence="1">Membrane</location>
        <topology evidence="1">Lipid-anchor</topology>
    </subcellularLocation>
</comment>
<dbReference type="PANTHER" id="PTHR35789:SF1">
    <property type="entry name" value="SPORE GERMINATION PROTEIN B3"/>
    <property type="match status" value="1"/>
</dbReference>
<keyword evidence="6" id="KW-0564">Palmitate</keyword>
<evidence type="ECO:0000256" key="4">
    <source>
        <dbReference type="ARBA" id="ARBA00022729"/>
    </source>
</evidence>
<dbReference type="EMBL" id="FNQR01000010">
    <property type="protein sequence ID" value="SEA89382.1"/>
    <property type="molecule type" value="Genomic_DNA"/>
</dbReference>
<keyword evidence="7" id="KW-0449">Lipoprotein</keyword>
<evidence type="ECO:0000256" key="3">
    <source>
        <dbReference type="ARBA" id="ARBA00022544"/>
    </source>
</evidence>
<evidence type="ECO:0000259" key="8">
    <source>
        <dbReference type="Pfam" id="PF05504"/>
    </source>
</evidence>